<evidence type="ECO:0000313" key="2">
    <source>
        <dbReference type="Proteomes" id="UP000245647"/>
    </source>
</evidence>
<gene>
    <name evidence="1" type="ORF">DDR33_10245</name>
</gene>
<comment type="caution">
    <text evidence="1">The sequence shown here is derived from an EMBL/GenBank/DDBJ whole genome shotgun (WGS) entry which is preliminary data.</text>
</comment>
<sequence length="135" mass="15625">MSRKKLPNNEDLLSHNIIIRVSEKLFNKLDKIRKESRSPSIADVCRKILTNQKIKFYQEDVTMNPTMEQLAMIRKELKAIGININQVTRSFNGAKAESNRSYYALQVADLYKHVDAKVDHLLAIVAQLAEKWLQK</sequence>
<organism evidence="1 2">
    <name type="scientific">Pararcticibacter amylolyticus</name>
    <dbReference type="NCBI Taxonomy" id="2173175"/>
    <lineage>
        <taxon>Bacteria</taxon>
        <taxon>Pseudomonadati</taxon>
        <taxon>Bacteroidota</taxon>
        <taxon>Sphingobacteriia</taxon>
        <taxon>Sphingobacteriales</taxon>
        <taxon>Sphingobacteriaceae</taxon>
        <taxon>Pararcticibacter</taxon>
    </lineage>
</organism>
<proteinExistence type="predicted"/>
<name>A0A2U2PHD2_9SPHI</name>
<dbReference type="RefSeq" id="WP_109415683.1">
    <property type="nucleotide sequence ID" value="NZ_QEAS01000007.1"/>
</dbReference>
<keyword evidence="2" id="KW-1185">Reference proteome</keyword>
<evidence type="ECO:0000313" key="1">
    <source>
        <dbReference type="EMBL" id="PWG80827.1"/>
    </source>
</evidence>
<accession>A0A2U2PHD2</accession>
<dbReference type="Proteomes" id="UP000245647">
    <property type="component" value="Unassembled WGS sequence"/>
</dbReference>
<reference evidence="1 2" key="1">
    <citation type="submission" date="2018-04" db="EMBL/GenBank/DDBJ databases">
        <title>Pedobacter chongqingensis sp. nov., isolated from a rottenly hemp rope.</title>
        <authorList>
            <person name="Cai Y."/>
        </authorList>
    </citation>
    <scope>NUCLEOTIDE SEQUENCE [LARGE SCALE GENOMIC DNA]</scope>
    <source>
        <strain evidence="1 2">FJ4-8</strain>
    </source>
</reference>
<dbReference type="OrthoDB" id="678846at2"/>
<protein>
    <submittedName>
        <fullName evidence="1">Mobilization protein</fullName>
    </submittedName>
</protein>
<dbReference type="AlphaFoldDB" id="A0A2U2PHD2"/>
<dbReference type="EMBL" id="QEAS01000007">
    <property type="protein sequence ID" value="PWG80827.1"/>
    <property type="molecule type" value="Genomic_DNA"/>
</dbReference>